<name>A0A9D1HLX6_9FIRM</name>
<dbReference type="InterPro" id="IPR012854">
    <property type="entry name" value="Cu_amine_oxidase-like_N"/>
</dbReference>
<protein>
    <submittedName>
        <fullName evidence="4">Family 10 glycosylhydrolase</fullName>
    </submittedName>
</protein>
<reference evidence="4" key="2">
    <citation type="journal article" date="2021" name="PeerJ">
        <title>Extensive microbial diversity within the chicken gut microbiome revealed by metagenomics and culture.</title>
        <authorList>
            <person name="Gilroy R."/>
            <person name="Ravi A."/>
            <person name="Getino M."/>
            <person name="Pursley I."/>
            <person name="Horton D.L."/>
            <person name="Alikhan N.F."/>
            <person name="Baker D."/>
            <person name="Gharbi K."/>
            <person name="Hall N."/>
            <person name="Watson M."/>
            <person name="Adriaenssens E.M."/>
            <person name="Foster-Nyarko E."/>
            <person name="Jarju S."/>
            <person name="Secka A."/>
            <person name="Antonio M."/>
            <person name="Oren A."/>
            <person name="Chaudhuri R.R."/>
            <person name="La Ragione R."/>
            <person name="Hildebrand F."/>
            <person name="Pallen M.J."/>
        </authorList>
    </citation>
    <scope>NUCLEOTIDE SEQUENCE</scope>
    <source>
        <strain evidence="4">2830</strain>
    </source>
</reference>
<dbReference type="Pfam" id="PF02638">
    <property type="entry name" value="GHL10"/>
    <property type="match status" value="1"/>
</dbReference>
<dbReference type="AlphaFoldDB" id="A0A9D1HLX6"/>
<evidence type="ECO:0000259" key="2">
    <source>
        <dbReference type="Pfam" id="PF02638"/>
    </source>
</evidence>
<gene>
    <name evidence="4" type="ORF">IAB00_05885</name>
</gene>
<reference evidence="4" key="1">
    <citation type="submission" date="2020-10" db="EMBL/GenBank/DDBJ databases">
        <authorList>
            <person name="Gilroy R."/>
        </authorList>
    </citation>
    <scope>NUCLEOTIDE SEQUENCE</scope>
    <source>
        <strain evidence="4">2830</strain>
    </source>
</reference>
<dbReference type="EMBL" id="DVMH01000029">
    <property type="protein sequence ID" value="HIU10751.1"/>
    <property type="molecule type" value="Genomic_DNA"/>
</dbReference>
<dbReference type="SUPFAM" id="SSF51445">
    <property type="entry name" value="(Trans)glycosidases"/>
    <property type="match status" value="1"/>
</dbReference>
<dbReference type="SUPFAM" id="SSF55383">
    <property type="entry name" value="Copper amine oxidase, domain N"/>
    <property type="match status" value="2"/>
</dbReference>
<organism evidence="4 5">
    <name type="scientific">Candidatus Avidehalobacter gallistercoris</name>
    <dbReference type="NCBI Taxonomy" id="2840694"/>
    <lineage>
        <taxon>Bacteria</taxon>
        <taxon>Bacillati</taxon>
        <taxon>Bacillota</taxon>
        <taxon>Clostridia</taxon>
        <taxon>Eubacteriales</taxon>
        <taxon>Peptococcaceae</taxon>
        <taxon>Peptococcaceae incertae sedis</taxon>
        <taxon>Candidatus Avidehalobacter</taxon>
    </lineage>
</organism>
<dbReference type="PANTHER" id="PTHR43405:SF1">
    <property type="entry name" value="GLYCOSYL HYDROLASE DIGH"/>
    <property type="match status" value="1"/>
</dbReference>
<keyword evidence="1" id="KW-0732">Signal</keyword>
<dbReference type="InterPro" id="IPR036582">
    <property type="entry name" value="Mao_N_sf"/>
</dbReference>
<feature type="domain" description="Glycosyl hydrolase-like 10" evidence="2">
    <location>
        <begin position="46"/>
        <end position="366"/>
    </location>
</feature>
<dbReference type="InterPro" id="IPR017853">
    <property type="entry name" value="GH"/>
</dbReference>
<evidence type="ECO:0000256" key="1">
    <source>
        <dbReference type="ARBA" id="ARBA00022729"/>
    </source>
</evidence>
<sequence length="539" mass="59420">MMKIWRNLLLLALLCPVLAYLALPFWPRTVGSSVAVAAPNVNADVEMRGIWVSTVINLDYPAAPTASEQELKKQADEILDNAAALGFNTVFLQVRPCADAFYQSDLYPWSIYLTGTQGEAPENDFDPLAYWVAGAHQRGLELHAWINPYRVTRAAAEWDKLAADNPAKMHPEWVVKYKDNYYFDPGIPAVRQLVIDGVEELLENYAVDGIHMDDYFYPGTDFDDAATYAKYGAGFADIGDWRRDNVNQLVQGLHKFMEKNAPKADFGISPAGIWASKTLNPAGSNTTSTYSSYYNMYADTKLWVEEGWLDYIAPQIYWERGHKTADFTALLDWWCDVTSSTGVKLYIGLADYKTLEAKASDNAWFDGKEIAAQMAACAANEQVAGTIHFRYGSVEASPALKRVVAAAYTGSGVSNPVDGNTVSVPGEVSVLLDGEKLIFDVPPYVESSRVMLPMRVIFEALGATVDYNAGKITAQKGQTVVRMELGSDKMQVAEEIKTLDVPARAQSGRTLLPLRAVSEALGCKVDWNNATKTVTITTE</sequence>
<dbReference type="PANTHER" id="PTHR43405">
    <property type="entry name" value="GLYCOSYL HYDROLASE DIGH"/>
    <property type="match status" value="1"/>
</dbReference>
<dbReference type="Gene3D" id="3.30.457.10">
    <property type="entry name" value="Copper amine oxidase-like, N-terminal domain"/>
    <property type="match status" value="1"/>
</dbReference>
<dbReference type="Pfam" id="PF07833">
    <property type="entry name" value="Cu_amine_oxidN1"/>
    <property type="match status" value="1"/>
</dbReference>
<dbReference type="InterPro" id="IPR052177">
    <property type="entry name" value="Divisome_Glycosyl_Hydrolase"/>
</dbReference>
<feature type="domain" description="Copper amine oxidase-like N-terminal" evidence="3">
    <location>
        <begin position="432"/>
        <end position="536"/>
    </location>
</feature>
<evidence type="ECO:0000313" key="4">
    <source>
        <dbReference type="EMBL" id="HIU10751.1"/>
    </source>
</evidence>
<accession>A0A9D1HLX6</accession>
<comment type="caution">
    <text evidence="4">The sequence shown here is derived from an EMBL/GenBank/DDBJ whole genome shotgun (WGS) entry which is preliminary data.</text>
</comment>
<evidence type="ECO:0000259" key="3">
    <source>
        <dbReference type="Pfam" id="PF07833"/>
    </source>
</evidence>
<dbReference type="Gene3D" id="3.20.20.80">
    <property type="entry name" value="Glycosidases"/>
    <property type="match status" value="1"/>
</dbReference>
<dbReference type="InterPro" id="IPR003790">
    <property type="entry name" value="GHL10"/>
</dbReference>
<evidence type="ECO:0000313" key="5">
    <source>
        <dbReference type="Proteomes" id="UP000824124"/>
    </source>
</evidence>
<proteinExistence type="predicted"/>
<dbReference type="Proteomes" id="UP000824124">
    <property type="component" value="Unassembled WGS sequence"/>
</dbReference>